<evidence type="ECO:0000313" key="6">
    <source>
        <dbReference type="Proteomes" id="UP000546642"/>
    </source>
</evidence>
<evidence type="ECO:0000256" key="1">
    <source>
        <dbReference type="ARBA" id="ARBA00022450"/>
    </source>
</evidence>
<dbReference type="SMART" id="SM00823">
    <property type="entry name" value="PKS_PP"/>
    <property type="match status" value="1"/>
</dbReference>
<evidence type="ECO:0000256" key="2">
    <source>
        <dbReference type="ARBA" id="ARBA00022553"/>
    </source>
</evidence>
<feature type="domain" description="Carrier" evidence="4">
    <location>
        <begin position="17"/>
        <end position="95"/>
    </location>
</feature>
<dbReference type="GO" id="GO:0031177">
    <property type="term" value="F:phosphopantetheine binding"/>
    <property type="evidence" value="ECO:0007669"/>
    <property type="project" value="InterPro"/>
</dbReference>
<organism evidence="5 6">
    <name type="scientific">Nocardiopsis mwathae</name>
    <dbReference type="NCBI Taxonomy" id="1472723"/>
    <lineage>
        <taxon>Bacteria</taxon>
        <taxon>Bacillati</taxon>
        <taxon>Actinomycetota</taxon>
        <taxon>Actinomycetes</taxon>
        <taxon>Streptosporangiales</taxon>
        <taxon>Nocardiopsidaceae</taxon>
        <taxon>Nocardiopsis</taxon>
    </lineage>
</organism>
<proteinExistence type="predicted"/>
<name>A0A7W9YMX1_9ACTN</name>
<dbReference type="Proteomes" id="UP000546642">
    <property type="component" value="Unassembled WGS sequence"/>
</dbReference>
<dbReference type="Pfam" id="PF00550">
    <property type="entry name" value="PP-binding"/>
    <property type="match status" value="1"/>
</dbReference>
<dbReference type="PROSITE" id="PS50075">
    <property type="entry name" value="CARRIER"/>
    <property type="match status" value="1"/>
</dbReference>
<protein>
    <submittedName>
        <fullName evidence="5">Acyl carrier protein</fullName>
    </submittedName>
</protein>
<evidence type="ECO:0000259" key="4">
    <source>
        <dbReference type="PROSITE" id="PS50075"/>
    </source>
</evidence>
<dbReference type="InterPro" id="IPR020806">
    <property type="entry name" value="PKS_PP-bd"/>
</dbReference>
<dbReference type="RefSeq" id="WP_184079584.1">
    <property type="nucleotide sequence ID" value="NZ_JACHDS010000001.1"/>
</dbReference>
<dbReference type="EMBL" id="JACHDS010000001">
    <property type="protein sequence ID" value="MBB6175119.1"/>
    <property type="molecule type" value="Genomic_DNA"/>
</dbReference>
<keyword evidence="6" id="KW-1185">Reference proteome</keyword>
<dbReference type="SUPFAM" id="SSF47336">
    <property type="entry name" value="ACP-like"/>
    <property type="match status" value="1"/>
</dbReference>
<dbReference type="AlphaFoldDB" id="A0A7W9YMX1"/>
<evidence type="ECO:0000313" key="5">
    <source>
        <dbReference type="EMBL" id="MBB6175119.1"/>
    </source>
</evidence>
<keyword evidence="2" id="KW-0597">Phosphoprotein</keyword>
<gene>
    <name evidence="5" type="ORF">HNR23_005179</name>
</gene>
<feature type="region of interest" description="Disordered" evidence="3">
    <location>
        <begin position="1"/>
        <end position="20"/>
    </location>
</feature>
<evidence type="ECO:0000256" key="3">
    <source>
        <dbReference type="SAM" id="MobiDB-lite"/>
    </source>
</evidence>
<dbReference type="InterPro" id="IPR036736">
    <property type="entry name" value="ACP-like_sf"/>
</dbReference>
<dbReference type="InterPro" id="IPR009081">
    <property type="entry name" value="PP-bd_ACP"/>
</dbReference>
<accession>A0A7W9YMX1</accession>
<comment type="caution">
    <text evidence="5">The sequence shown here is derived from an EMBL/GenBank/DDBJ whole genome shotgun (WGS) entry which is preliminary data.</text>
</comment>
<dbReference type="Gene3D" id="1.10.1200.10">
    <property type="entry name" value="ACP-like"/>
    <property type="match status" value="1"/>
</dbReference>
<keyword evidence="1" id="KW-0596">Phosphopantetheine</keyword>
<sequence length="102" mass="11332">MSDVRDEHAQNPPPDDRTEDSVLAYVVQQTARHLGEPGGAVDPALSFYELGVDSLDLIIIGRRVGKRFGVRLEMRDLLTENSGPKELCRIVVRRLPQPAPDV</sequence>
<reference evidence="5 6" key="1">
    <citation type="submission" date="2020-08" db="EMBL/GenBank/DDBJ databases">
        <title>Sequencing the genomes of 1000 actinobacteria strains.</title>
        <authorList>
            <person name="Klenk H.-P."/>
        </authorList>
    </citation>
    <scope>NUCLEOTIDE SEQUENCE [LARGE SCALE GENOMIC DNA]</scope>
    <source>
        <strain evidence="5 6">DSM 46659</strain>
    </source>
</reference>